<keyword evidence="1" id="KW-1133">Transmembrane helix</keyword>
<evidence type="ECO:0000313" key="3">
    <source>
        <dbReference type="Proteomes" id="UP001396334"/>
    </source>
</evidence>
<comment type="caution">
    <text evidence="2">The sequence shown here is derived from an EMBL/GenBank/DDBJ whole genome shotgun (WGS) entry which is preliminary data.</text>
</comment>
<name>A0ABR2NKS7_9ROSI</name>
<accession>A0ABR2NKS7</accession>
<keyword evidence="3" id="KW-1185">Reference proteome</keyword>
<keyword evidence="1" id="KW-0472">Membrane</keyword>
<organism evidence="2 3">
    <name type="scientific">Hibiscus sabdariffa</name>
    <name type="common">roselle</name>
    <dbReference type="NCBI Taxonomy" id="183260"/>
    <lineage>
        <taxon>Eukaryota</taxon>
        <taxon>Viridiplantae</taxon>
        <taxon>Streptophyta</taxon>
        <taxon>Embryophyta</taxon>
        <taxon>Tracheophyta</taxon>
        <taxon>Spermatophyta</taxon>
        <taxon>Magnoliopsida</taxon>
        <taxon>eudicotyledons</taxon>
        <taxon>Gunneridae</taxon>
        <taxon>Pentapetalae</taxon>
        <taxon>rosids</taxon>
        <taxon>malvids</taxon>
        <taxon>Malvales</taxon>
        <taxon>Malvaceae</taxon>
        <taxon>Malvoideae</taxon>
        <taxon>Hibiscus</taxon>
    </lineage>
</organism>
<sequence>MCACEYRTNQAYAGAALYWLEMNKAETALPSPELSWPECLTPNQRTQKKLCMDVDCLDLMEETENCDGNGNPKEHLKSILMCSSPTIANLSLISSNDPVFSCIITLYILILLYFPQSFSLKILFVFSASLLLSLRLNALLSKRIANEVGKTEFSQQELKRVGLKSDPDITIRSFEEFFVESNVGAPLEVIFEGFEGEEGEEYSDEDCPDPTRVIERHPSLSLYYPESDSDSSSSSEMDFSAIREWVSSENMCYRWEEEEDREGMIEIDLDFCEEDDNLIEIDIF</sequence>
<evidence type="ECO:0000313" key="2">
    <source>
        <dbReference type="EMBL" id="KAK8976745.1"/>
    </source>
</evidence>
<dbReference type="PANTHER" id="PTHR37746">
    <property type="entry name" value="TRANSMEMBRANE PROTEIN"/>
    <property type="match status" value="1"/>
</dbReference>
<gene>
    <name evidence="2" type="ORF">V6N11_047515</name>
</gene>
<keyword evidence="1" id="KW-0812">Transmembrane</keyword>
<evidence type="ECO:0000256" key="1">
    <source>
        <dbReference type="SAM" id="Phobius"/>
    </source>
</evidence>
<dbReference type="EMBL" id="JBBPBN010000126">
    <property type="protein sequence ID" value="KAK8976745.1"/>
    <property type="molecule type" value="Genomic_DNA"/>
</dbReference>
<dbReference type="Proteomes" id="UP001396334">
    <property type="component" value="Unassembled WGS sequence"/>
</dbReference>
<protein>
    <submittedName>
        <fullName evidence="2">Uncharacterized protein</fullName>
    </submittedName>
</protein>
<reference evidence="2 3" key="1">
    <citation type="journal article" date="2024" name="G3 (Bethesda)">
        <title>Genome assembly of Hibiscus sabdariffa L. provides insights into metabolisms of medicinal natural products.</title>
        <authorList>
            <person name="Kim T."/>
        </authorList>
    </citation>
    <scope>NUCLEOTIDE SEQUENCE [LARGE SCALE GENOMIC DNA]</scope>
    <source>
        <strain evidence="2">TK-2024</strain>
        <tissue evidence="2">Old leaves</tissue>
    </source>
</reference>
<proteinExistence type="predicted"/>
<dbReference type="PANTHER" id="PTHR37746:SF1">
    <property type="entry name" value="TRANSMEMBRANE PROTEIN"/>
    <property type="match status" value="1"/>
</dbReference>
<feature type="transmembrane region" description="Helical" evidence="1">
    <location>
        <begin position="99"/>
        <end position="116"/>
    </location>
</feature>